<dbReference type="AlphaFoldDB" id="A0A0H5GGV8"/>
<dbReference type="GO" id="GO:0030244">
    <property type="term" value="P:cellulose biosynthetic process"/>
    <property type="evidence" value="ECO:0007669"/>
    <property type="project" value="UniProtKB-KW"/>
</dbReference>
<dbReference type="Proteomes" id="UP000048841">
    <property type="component" value="Unassembled WGS sequence"/>
</dbReference>
<feature type="signal peptide" evidence="9">
    <location>
        <begin position="1"/>
        <end position="25"/>
    </location>
</feature>
<dbReference type="Pfam" id="PF05420">
    <property type="entry name" value="BCSC_C"/>
    <property type="match status" value="1"/>
</dbReference>
<evidence type="ECO:0000256" key="5">
    <source>
        <dbReference type="ARBA" id="ARBA00022803"/>
    </source>
</evidence>
<dbReference type="Pfam" id="PF13432">
    <property type="entry name" value="TPR_16"/>
    <property type="match status" value="1"/>
</dbReference>
<evidence type="ECO:0000256" key="6">
    <source>
        <dbReference type="ARBA" id="ARBA00022916"/>
    </source>
</evidence>
<dbReference type="UniPathway" id="UPA00694"/>
<evidence type="ECO:0000256" key="4">
    <source>
        <dbReference type="ARBA" id="ARBA00022737"/>
    </source>
</evidence>
<proteinExistence type="predicted"/>
<keyword evidence="6" id="KW-0135">Cellulose biosynthesis</keyword>
<feature type="domain" description="Cellulose synthase operon C C-terminal" evidence="10">
    <location>
        <begin position="807"/>
        <end position="1147"/>
    </location>
</feature>
<dbReference type="Gene3D" id="1.25.40.10">
    <property type="entry name" value="Tetratricopeptide repeat domain"/>
    <property type="match status" value="4"/>
</dbReference>
<name>A0A0H5GGV8_YEREN</name>
<dbReference type="PROSITE" id="PS50005">
    <property type="entry name" value="TPR"/>
    <property type="match status" value="2"/>
</dbReference>
<keyword evidence="4" id="KW-0677">Repeat</keyword>
<evidence type="ECO:0000256" key="8">
    <source>
        <dbReference type="SAM" id="MobiDB-lite"/>
    </source>
</evidence>
<feature type="chain" id="PRO_5009773558" evidence="9">
    <location>
        <begin position="26"/>
        <end position="1168"/>
    </location>
</feature>
<reference evidence="11 12" key="1">
    <citation type="submission" date="2015-03" db="EMBL/GenBank/DDBJ databases">
        <authorList>
            <person name="Murphy D."/>
        </authorList>
    </citation>
    <scope>NUCLEOTIDE SEQUENCE [LARGE SCALE GENOMIC DNA]</scope>
    <source>
        <strain evidence="11 12">IP26249</strain>
    </source>
</reference>
<dbReference type="InterPro" id="IPR019734">
    <property type="entry name" value="TPR_rpt"/>
</dbReference>
<dbReference type="PANTHER" id="PTHR12558:SF13">
    <property type="entry name" value="CELL DIVISION CYCLE PROTEIN 27 HOMOLOG"/>
    <property type="match status" value="1"/>
</dbReference>
<evidence type="ECO:0000256" key="9">
    <source>
        <dbReference type="SAM" id="SignalP"/>
    </source>
</evidence>
<evidence type="ECO:0000256" key="2">
    <source>
        <dbReference type="ARBA" id="ARBA00005186"/>
    </source>
</evidence>
<evidence type="ECO:0000313" key="11">
    <source>
        <dbReference type="EMBL" id="CFQ56419.1"/>
    </source>
</evidence>
<sequence>MRNIKINWLLSLALLPQAFIGAARGAEAVSPTQFLLEQVRLGEVTNKDELVKQSLYRLNMMDPNNPDVIAAGIRQALRQGNLAEAQKQLDKLQQLAPDSEVYRRAKLMLAMTKPEVRQQLQEARLLATAGRVAEAKVKYDQLLQGNPPTLDLAVEYWRLVARLPGQEALATQKLASLDQQYPGNVALRMALARMYFSQQKAAQGYAMLEKVATDPNGTSDAADLWMDTIKTMTVSPQSVTALTHFLDVFSTDPQADIARKELANQQAMLADPTYQARLSGLAKVDSGSGVAAIPALKQALAASPNDPEILGALGLAYARAGDRAQALRLFEQAQKSDKDGLKSDKWASLIKTNRYWLLNDEGDKALKTGNTALAQQKYQQARQIDGSDSYALIGLGDVAVARHDDKTAEQHYQQALRLDPANSSAVRGLANIYQRESPQKALNYLNNLPRSQQAKMRDTLNSLQLDMLKQQAETLAAQQQWHQAAEKYRQAQKMAPNDVWITYRLAQALAQDGHLAQADAEFHQLASRKPGDPEQVYAYALYLSSTKRDSQALAHLATLPAAQWNDNIRELDQRLKLDQVLTLARQLRENGDETGAITALRQQPANTQIDLTLADWALERGDYSEALVGYQRIRAREPQNPDARLGEIEAYIAEGRLSDARQHLQTEPLTGEGTSLNTQRRVANAWNGVGEPQKAADIFQRLKPAAAKGAPSQDNALVFRDSARLAQLQGQPAAAQDDFKQAMVASGIASTLPTDNDSYTLLTRNQATDDWLKRGIRADAADLYRQQDTRVTLDQDYLRSSGTEGISDLSAYNTMLQVDTALADGRAFFRTDTVQMDAGTLDANTRYKAGTCYRSETVCHTDLHQRATGTSVAVGWQNARWATDIGTTPMGFDVVDVVGGVAYSNSWNNIGWTATASRRPISSSLLAFAGAKDPNTNITWGGVRASGVSLGTSYDRGEANGVWGDLSYHYLTGKNVADNQRLRFMTGYYYKLINEDNRRFTIGLNGMWWHYQKDLSGYTLGQGGYYSPQKYLSLAIPVNYRQRTDNWSWELGGSVSLSHSATSDRARYPIQSLLPAPVIDPETNRPKNISDRYDTDGGESSNGVGYTLRALIERRLSSHWTLGAGVDIQQAKDYTPSHALIYLRYSMAGWQGDLDMPPQPLVPYADFK</sequence>
<feature type="compositionally biased region" description="Basic and acidic residues" evidence="8">
    <location>
        <begin position="1082"/>
        <end position="1095"/>
    </location>
</feature>
<evidence type="ECO:0000259" key="10">
    <source>
        <dbReference type="Pfam" id="PF05420"/>
    </source>
</evidence>
<gene>
    <name evidence="11" type="primary">bcsC</name>
    <name evidence="11" type="ORF">ERS137941_01017</name>
</gene>
<protein>
    <submittedName>
        <fullName evidence="11">Cellulose synthase subunit BcsC</fullName>
    </submittedName>
</protein>
<organism evidence="11 12">
    <name type="scientific">Yersinia enterocolitica</name>
    <dbReference type="NCBI Taxonomy" id="630"/>
    <lineage>
        <taxon>Bacteria</taxon>
        <taxon>Pseudomonadati</taxon>
        <taxon>Pseudomonadota</taxon>
        <taxon>Gammaproteobacteria</taxon>
        <taxon>Enterobacterales</taxon>
        <taxon>Yersiniaceae</taxon>
        <taxon>Yersinia</taxon>
    </lineage>
</organism>
<feature type="repeat" description="TPR" evidence="7">
    <location>
        <begin position="307"/>
        <end position="340"/>
    </location>
</feature>
<evidence type="ECO:0000256" key="1">
    <source>
        <dbReference type="ARBA" id="ARBA00003476"/>
    </source>
</evidence>
<accession>A0A0H5GGV8</accession>
<keyword evidence="5 7" id="KW-0802">TPR repeat</keyword>
<dbReference type="EMBL" id="CGBR01000004">
    <property type="protein sequence ID" value="CFQ56419.1"/>
    <property type="molecule type" value="Genomic_DNA"/>
</dbReference>
<comment type="pathway">
    <text evidence="2">Glycan metabolism; bacterial cellulose biosynthesis.</text>
</comment>
<feature type="repeat" description="TPR" evidence="7">
    <location>
        <begin position="389"/>
        <end position="422"/>
    </location>
</feature>
<evidence type="ECO:0000313" key="12">
    <source>
        <dbReference type="Proteomes" id="UP000048841"/>
    </source>
</evidence>
<keyword evidence="3 9" id="KW-0732">Signal</keyword>
<feature type="region of interest" description="Disordered" evidence="8">
    <location>
        <begin position="1081"/>
        <end position="1101"/>
    </location>
</feature>
<evidence type="ECO:0000256" key="3">
    <source>
        <dbReference type="ARBA" id="ARBA00022729"/>
    </source>
</evidence>
<dbReference type="RefSeq" id="WP_020283536.1">
    <property type="nucleotide sequence ID" value="NZ_CGBR01000004.1"/>
</dbReference>
<dbReference type="PANTHER" id="PTHR12558">
    <property type="entry name" value="CELL DIVISION CYCLE 16,23,27"/>
    <property type="match status" value="1"/>
</dbReference>
<dbReference type="SMART" id="SM00028">
    <property type="entry name" value="TPR"/>
    <property type="match status" value="4"/>
</dbReference>
<dbReference type="GO" id="GO:0019867">
    <property type="term" value="C:outer membrane"/>
    <property type="evidence" value="ECO:0007669"/>
    <property type="project" value="InterPro"/>
</dbReference>
<dbReference type="SUPFAM" id="SSF48452">
    <property type="entry name" value="TPR-like"/>
    <property type="match status" value="4"/>
</dbReference>
<dbReference type="Pfam" id="PF14559">
    <property type="entry name" value="TPR_19"/>
    <property type="match status" value="3"/>
</dbReference>
<evidence type="ECO:0000256" key="7">
    <source>
        <dbReference type="PROSITE-ProRule" id="PRU00339"/>
    </source>
</evidence>
<dbReference type="InterPro" id="IPR011990">
    <property type="entry name" value="TPR-like_helical_dom_sf"/>
</dbReference>
<dbReference type="NCBIfam" id="NF008520">
    <property type="entry name" value="PRK11447.1"/>
    <property type="match status" value="1"/>
</dbReference>
<dbReference type="InterPro" id="IPR008410">
    <property type="entry name" value="BCSC_C"/>
</dbReference>
<comment type="function">
    <text evidence="1">Required for maximal bacterial cellulose synthesis.</text>
</comment>